<evidence type="ECO:0000313" key="1">
    <source>
        <dbReference type="EMBL" id="EGO04548.1"/>
    </source>
</evidence>
<dbReference type="AlphaFoldDB" id="F8PHR9"/>
<dbReference type="EMBL" id="GL945474">
    <property type="protein sequence ID" value="EGO04548.1"/>
    <property type="molecule type" value="Genomic_DNA"/>
</dbReference>
<dbReference type="HOGENOM" id="CLU_940616_0_0_1"/>
<gene>
    <name evidence="1" type="ORF">SERLA73DRAFT_149013</name>
</gene>
<proteinExistence type="predicted"/>
<dbReference type="Proteomes" id="UP000008063">
    <property type="component" value="Unassembled WGS sequence"/>
</dbReference>
<evidence type="ECO:0000313" key="2">
    <source>
        <dbReference type="Proteomes" id="UP000008063"/>
    </source>
</evidence>
<reference evidence="2" key="1">
    <citation type="journal article" date="2011" name="Science">
        <title>The plant cell wall-decomposing machinery underlies the functional diversity of forest fungi.</title>
        <authorList>
            <person name="Eastwood D.C."/>
            <person name="Floudas D."/>
            <person name="Binder M."/>
            <person name="Majcherczyk A."/>
            <person name="Schneider P."/>
            <person name="Aerts A."/>
            <person name="Asiegbu F.O."/>
            <person name="Baker S.E."/>
            <person name="Barry K."/>
            <person name="Bendiksby M."/>
            <person name="Blumentritt M."/>
            <person name="Coutinho P.M."/>
            <person name="Cullen D."/>
            <person name="de Vries R.P."/>
            <person name="Gathman A."/>
            <person name="Goodell B."/>
            <person name="Henrissat B."/>
            <person name="Ihrmark K."/>
            <person name="Kauserud H."/>
            <person name="Kohler A."/>
            <person name="LaButti K."/>
            <person name="Lapidus A."/>
            <person name="Lavin J.L."/>
            <person name="Lee Y.-H."/>
            <person name="Lindquist E."/>
            <person name="Lilly W."/>
            <person name="Lucas S."/>
            <person name="Morin E."/>
            <person name="Murat C."/>
            <person name="Oguiza J.A."/>
            <person name="Park J."/>
            <person name="Pisabarro A.G."/>
            <person name="Riley R."/>
            <person name="Rosling A."/>
            <person name="Salamov A."/>
            <person name="Schmidt O."/>
            <person name="Schmutz J."/>
            <person name="Skrede I."/>
            <person name="Stenlid J."/>
            <person name="Wiebenga A."/>
            <person name="Xie X."/>
            <person name="Kuees U."/>
            <person name="Hibbett D.S."/>
            <person name="Hoffmeister D."/>
            <person name="Hoegberg N."/>
            <person name="Martin F."/>
            <person name="Grigoriev I.V."/>
            <person name="Watkinson S.C."/>
        </authorList>
    </citation>
    <scope>NUCLEOTIDE SEQUENCE [LARGE SCALE GENOMIC DNA]</scope>
    <source>
        <strain evidence="2">strain S7.3</strain>
    </source>
</reference>
<protein>
    <submittedName>
        <fullName evidence="1">Uncharacterized protein</fullName>
    </submittedName>
</protein>
<keyword evidence="2" id="KW-1185">Reference proteome</keyword>
<organism evidence="2">
    <name type="scientific">Serpula lacrymans var. lacrymans (strain S7.3)</name>
    <name type="common">Dry rot fungus</name>
    <dbReference type="NCBI Taxonomy" id="936435"/>
    <lineage>
        <taxon>Eukaryota</taxon>
        <taxon>Fungi</taxon>
        <taxon>Dikarya</taxon>
        <taxon>Basidiomycota</taxon>
        <taxon>Agaricomycotina</taxon>
        <taxon>Agaricomycetes</taxon>
        <taxon>Agaricomycetidae</taxon>
        <taxon>Boletales</taxon>
        <taxon>Coniophorineae</taxon>
        <taxon>Serpulaceae</taxon>
        <taxon>Serpula</taxon>
    </lineage>
</organism>
<dbReference type="InParanoid" id="F8PHR9"/>
<accession>F8PHR9</accession>
<sequence length="296" mass="32961">MAMYWREQHTNFHHNQITKRKRRRKATDKDKQCCIFAILQFSAANLPRTRLTTVSTVIFPNPLSTSGIGPVTLGGGNEDHSPVEHTPIYSTSKMLPMATAAVPLHTTINVQDIEMCNTWAVHVSQVDQRPPIPRHHSLTTVRQRSNQSMPYLPHAKSQGHIQQGIGEAVFNCLQSASFSVQPENQKLNQAGMGHQSAPLSLLEVSQLQYQKQQPSVVNSFGASRSRMTDKNVPDIWILQTEDKKSGTGMGLLFTTRCSCRKPPANMKATFITFNYAKPVYNSLGEDSNNGGKLHNV</sequence>
<name>F8PHR9_SERL3</name>